<organism evidence="1 2">
    <name type="scientific">Paramecium bursaria Chlorella virus MT325</name>
    <name type="common">PBCV-MT325</name>
    <dbReference type="NCBI Taxonomy" id="346932"/>
    <lineage>
        <taxon>Viruses</taxon>
        <taxon>Varidnaviria</taxon>
        <taxon>Bamfordvirae</taxon>
        <taxon>Nucleocytoviricota</taxon>
        <taxon>Megaviricetes</taxon>
        <taxon>Algavirales</taxon>
        <taxon>Phycodnaviridae</taxon>
        <taxon>Chlorovirus</taxon>
        <taxon>Chlorovirus conductrix</taxon>
        <taxon>Paramecium bursaria Chlorella virus A1</taxon>
    </lineage>
</organism>
<gene>
    <name evidence="1" type="primary">m468L</name>
    <name evidence="1" type="ORF">MT325_m468L</name>
</gene>
<name>A7IUJ8_PBCVM</name>
<organismHost>
    <name type="scientific">Paramecium bursaria</name>
    <dbReference type="NCBI Taxonomy" id="74790"/>
</organismHost>
<reference evidence="1 2" key="1">
    <citation type="journal article" date="2007" name="Virology">
        <title>Sequence and annotation of the 314-kb MT325 and the 321-kb FR483 viruses that infect Chlorella Pbi.</title>
        <authorList>
            <person name="Fitzgerald L.A."/>
            <person name="Graves M.V."/>
            <person name="Li X."/>
            <person name="Feldblyum T."/>
            <person name="Hartigan J."/>
            <person name="Van Etten J.L."/>
        </authorList>
    </citation>
    <scope>NUCLEOTIDE SEQUENCE [LARGE SCALE GENOMIC DNA]</scope>
    <source>
        <strain evidence="1 2">MT325</strain>
    </source>
</reference>
<proteinExistence type="predicted"/>
<sequence>MLWSWRQSITSESFPESLTMSRSRQKFMYCWTKALDSGQFLYTWKDASSMMLSPALGPPRELRMDFLVHFFTR</sequence>
<evidence type="ECO:0000313" key="1">
    <source>
        <dbReference type="EMBL" id="ABT14022.1"/>
    </source>
</evidence>
<protein>
    <submittedName>
        <fullName evidence="1">Uncharacterized protein m468L</fullName>
    </submittedName>
</protein>
<evidence type="ECO:0000313" key="2">
    <source>
        <dbReference type="Proteomes" id="UP000246715"/>
    </source>
</evidence>
<dbReference type="EMBL" id="DQ491001">
    <property type="protein sequence ID" value="ABT14022.1"/>
    <property type="molecule type" value="Genomic_DNA"/>
</dbReference>
<accession>A7IUJ8</accession>
<dbReference type="Proteomes" id="UP000246715">
    <property type="component" value="Segment"/>
</dbReference>